<evidence type="ECO:0000313" key="1">
    <source>
        <dbReference type="EMBL" id="MFC4314191.1"/>
    </source>
</evidence>
<evidence type="ECO:0000313" key="2">
    <source>
        <dbReference type="Proteomes" id="UP001595904"/>
    </source>
</evidence>
<proteinExistence type="predicted"/>
<dbReference type="RefSeq" id="WP_380605171.1">
    <property type="nucleotide sequence ID" value="NZ_JBHSDU010000015.1"/>
</dbReference>
<comment type="caution">
    <text evidence="1">The sequence shown here is derived from an EMBL/GenBank/DDBJ whole genome shotgun (WGS) entry which is preliminary data.</text>
</comment>
<gene>
    <name evidence="1" type="ORF">ACFPN2_34290</name>
</gene>
<dbReference type="EMBL" id="JBHSDU010000015">
    <property type="protein sequence ID" value="MFC4314191.1"/>
    <property type="molecule type" value="Genomic_DNA"/>
</dbReference>
<name>A0ABV8T2V0_9GAMM</name>
<sequence length="67" mass="7776">MSRDEVTPDVFMKWPMISRADEFTAKEVALDLTHLTPKARDNLSLQDMDITVSRVRRRTKKSPSSIR</sequence>
<reference evidence="2" key="1">
    <citation type="journal article" date="2019" name="Int. J. Syst. Evol. Microbiol.">
        <title>The Global Catalogue of Microorganisms (GCM) 10K type strain sequencing project: providing services to taxonomists for standard genome sequencing and annotation.</title>
        <authorList>
            <consortium name="The Broad Institute Genomics Platform"/>
            <consortium name="The Broad Institute Genome Sequencing Center for Infectious Disease"/>
            <person name="Wu L."/>
            <person name="Ma J."/>
        </authorList>
    </citation>
    <scope>NUCLEOTIDE SEQUENCE [LARGE SCALE GENOMIC DNA]</scope>
    <source>
        <strain evidence="2">CGMCC 1.10759</strain>
    </source>
</reference>
<organism evidence="1 2">
    <name type="scientific">Steroidobacter flavus</name>
    <dbReference type="NCBI Taxonomy" id="1842136"/>
    <lineage>
        <taxon>Bacteria</taxon>
        <taxon>Pseudomonadati</taxon>
        <taxon>Pseudomonadota</taxon>
        <taxon>Gammaproteobacteria</taxon>
        <taxon>Steroidobacterales</taxon>
        <taxon>Steroidobacteraceae</taxon>
        <taxon>Steroidobacter</taxon>
    </lineage>
</organism>
<accession>A0ABV8T2V0</accession>
<keyword evidence="2" id="KW-1185">Reference proteome</keyword>
<protein>
    <submittedName>
        <fullName evidence="1">Uncharacterized protein</fullName>
    </submittedName>
</protein>
<dbReference type="Proteomes" id="UP001595904">
    <property type="component" value="Unassembled WGS sequence"/>
</dbReference>